<dbReference type="EMBL" id="GGFJ01015035">
    <property type="protein sequence ID" value="MBW64176.1"/>
    <property type="molecule type" value="Transcribed_RNA"/>
</dbReference>
<feature type="chain" id="PRO_5014636840" evidence="1">
    <location>
        <begin position="17"/>
        <end position="66"/>
    </location>
</feature>
<evidence type="ECO:0000313" key="2">
    <source>
        <dbReference type="EMBL" id="MBW64176.1"/>
    </source>
</evidence>
<sequence>MVGGLVIVWLLPSAPAKPPTPSCCCCCWCCCCILPPPTRLAHFARTISLNCCNCELSDIVGPFRKG</sequence>
<dbReference type="AlphaFoldDB" id="A0A2M4CFQ8"/>
<evidence type="ECO:0000256" key="1">
    <source>
        <dbReference type="SAM" id="SignalP"/>
    </source>
</evidence>
<protein>
    <submittedName>
        <fullName evidence="2">Putative secreted protein</fullName>
    </submittedName>
</protein>
<keyword evidence="1" id="KW-0732">Signal</keyword>
<reference evidence="2" key="1">
    <citation type="submission" date="2018-01" db="EMBL/GenBank/DDBJ databases">
        <title>An insight into the sialome of Amazonian anophelines.</title>
        <authorList>
            <person name="Ribeiro J.M."/>
            <person name="Scarpassa V."/>
            <person name="Calvo E."/>
        </authorList>
    </citation>
    <scope>NUCLEOTIDE SEQUENCE</scope>
    <source>
        <tissue evidence="2">Salivary glands</tissue>
    </source>
</reference>
<feature type="signal peptide" evidence="1">
    <location>
        <begin position="1"/>
        <end position="16"/>
    </location>
</feature>
<organism evidence="2">
    <name type="scientific">Anopheles marajoara</name>
    <dbReference type="NCBI Taxonomy" id="58244"/>
    <lineage>
        <taxon>Eukaryota</taxon>
        <taxon>Metazoa</taxon>
        <taxon>Ecdysozoa</taxon>
        <taxon>Arthropoda</taxon>
        <taxon>Hexapoda</taxon>
        <taxon>Insecta</taxon>
        <taxon>Pterygota</taxon>
        <taxon>Neoptera</taxon>
        <taxon>Endopterygota</taxon>
        <taxon>Diptera</taxon>
        <taxon>Nematocera</taxon>
        <taxon>Culicoidea</taxon>
        <taxon>Culicidae</taxon>
        <taxon>Anophelinae</taxon>
        <taxon>Anopheles</taxon>
    </lineage>
</organism>
<proteinExistence type="predicted"/>
<name>A0A2M4CFQ8_9DIPT</name>
<accession>A0A2M4CFQ8</accession>